<dbReference type="EMBL" id="CP126210">
    <property type="protein sequence ID" value="WIA12259.1"/>
    <property type="molecule type" value="Genomic_DNA"/>
</dbReference>
<name>A0ABY8TTP8_TETOB</name>
<dbReference type="InterPro" id="IPR004328">
    <property type="entry name" value="BRO1_dom"/>
</dbReference>
<protein>
    <recommendedName>
        <fullName evidence="2">BRO1 domain-containing protein</fullName>
    </recommendedName>
</protein>
<dbReference type="PANTHER" id="PTHR23032:SF20">
    <property type="entry name" value="ENDOSOMAL TARGETING BRO1-LIKE DOMAIN-CONTAINING PROTEIN"/>
    <property type="match status" value="1"/>
</dbReference>
<dbReference type="PROSITE" id="PS51180">
    <property type="entry name" value="BRO1"/>
    <property type="match status" value="1"/>
</dbReference>
<keyword evidence="4" id="KW-1185">Reference proteome</keyword>
<evidence type="ECO:0000259" key="2">
    <source>
        <dbReference type="PROSITE" id="PS51180"/>
    </source>
</evidence>
<feature type="domain" description="BRO1" evidence="2">
    <location>
        <begin position="15"/>
        <end position="372"/>
    </location>
</feature>
<sequence length="388" mass="41930">MEEAVPPAPAPPVPPLLPFDDPWQIRTQSCTFEDLVTAGEVVSLNHIRDMSGQRNISLVREGTKFACAPDQVEGFKKYLSNLAILIDQEGERFDLDFEWSSPLSGRAGRFFRLNGLKKEQGMATFLYASLLRQLGHQGVQDMLGLSPGSTALPADSEAAATVLAAAATQLRQAAGVYDYLAEVMLPPLFASLKGDRPAEIMARLSSVMCQLCLAEAQALTAFRAGQRASSSGSLVASLHCGAAELYEKAAKVIRDYIGDFTIASDRLRRYIAIGSSLATARAHKVMASELLAKSEAGQAERSCLDAQQLLGVAMNAADIDGAWRAVLQQELADVERIKKPIESDRLIVYCQPLPREAHPLPAAKVLVSLVPYQLEKISSTTAELAMQS</sequence>
<evidence type="ECO:0000256" key="1">
    <source>
        <dbReference type="ARBA" id="ARBA00008901"/>
    </source>
</evidence>
<dbReference type="InterPro" id="IPR038898">
    <property type="entry name" value="BROX"/>
</dbReference>
<dbReference type="PANTHER" id="PTHR23032">
    <property type="entry name" value="BRO1 DOMAIN-CONTAINING PROTEIN BROX"/>
    <property type="match status" value="1"/>
</dbReference>
<dbReference type="Gene3D" id="1.25.40.280">
    <property type="entry name" value="alix/aip1 like domains"/>
    <property type="match status" value="1"/>
</dbReference>
<dbReference type="Pfam" id="PF03097">
    <property type="entry name" value="BRO1"/>
    <property type="match status" value="1"/>
</dbReference>
<organism evidence="3 4">
    <name type="scientific">Tetradesmus obliquus</name>
    <name type="common">Green alga</name>
    <name type="synonym">Acutodesmus obliquus</name>
    <dbReference type="NCBI Taxonomy" id="3088"/>
    <lineage>
        <taxon>Eukaryota</taxon>
        <taxon>Viridiplantae</taxon>
        <taxon>Chlorophyta</taxon>
        <taxon>core chlorophytes</taxon>
        <taxon>Chlorophyceae</taxon>
        <taxon>CS clade</taxon>
        <taxon>Sphaeropleales</taxon>
        <taxon>Scenedesmaceae</taxon>
        <taxon>Tetradesmus</taxon>
    </lineage>
</organism>
<comment type="similarity">
    <text evidence="1">Belongs to the BROX family.</text>
</comment>
<gene>
    <name evidence="3" type="ORF">OEZ85_012324</name>
</gene>
<accession>A0ABY8TTP8</accession>
<reference evidence="3 4" key="1">
    <citation type="submission" date="2023-05" db="EMBL/GenBank/DDBJ databases">
        <title>A 100% complete, gapless, phased diploid assembly of the Scenedesmus obliquus UTEX 3031 genome.</title>
        <authorList>
            <person name="Biondi T.C."/>
            <person name="Hanschen E.R."/>
            <person name="Kwon T."/>
            <person name="Eng W."/>
            <person name="Kruse C.P.S."/>
            <person name="Koehler S.I."/>
            <person name="Kunde Y."/>
            <person name="Gleasner C.D."/>
            <person name="You Mak K.T."/>
            <person name="Polle J."/>
            <person name="Hovde B.T."/>
            <person name="Starkenburg S.R."/>
        </authorList>
    </citation>
    <scope>NUCLEOTIDE SEQUENCE [LARGE SCALE GENOMIC DNA]</scope>
    <source>
        <strain evidence="3 4">DOE0152z</strain>
    </source>
</reference>
<dbReference type="Proteomes" id="UP001244341">
    <property type="component" value="Chromosome 3b"/>
</dbReference>
<evidence type="ECO:0000313" key="3">
    <source>
        <dbReference type="EMBL" id="WIA12259.1"/>
    </source>
</evidence>
<dbReference type="InterPro" id="IPR038499">
    <property type="entry name" value="BRO1_sf"/>
</dbReference>
<dbReference type="SMART" id="SM01041">
    <property type="entry name" value="BRO1"/>
    <property type="match status" value="1"/>
</dbReference>
<proteinExistence type="inferred from homology"/>
<evidence type="ECO:0000313" key="4">
    <source>
        <dbReference type="Proteomes" id="UP001244341"/>
    </source>
</evidence>